<evidence type="ECO:0000256" key="10">
    <source>
        <dbReference type="ARBA" id="ARBA00023170"/>
    </source>
</evidence>
<feature type="disulfide bond" evidence="15">
    <location>
        <begin position="767"/>
        <end position="863"/>
    </location>
</feature>
<keyword evidence="13" id="KW-0407">Ion channel</keyword>
<dbReference type="FunFam" id="3.40.190.10:FF:000103">
    <property type="entry name" value="Glutamate receptor"/>
    <property type="match status" value="1"/>
</dbReference>
<dbReference type="SUPFAM" id="SSF53850">
    <property type="entry name" value="Periplasmic binding protein-like II"/>
    <property type="match status" value="1"/>
</dbReference>
<name>A0A6P5XUT8_DURZI</name>
<feature type="transmembrane region" description="Helical" evidence="17">
    <location>
        <begin position="806"/>
        <end position="826"/>
    </location>
</feature>
<keyword evidence="6 18" id="KW-0732">Signal</keyword>
<keyword evidence="10" id="KW-0675">Receptor</keyword>
<keyword evidence="4" id="KW-0813">Transport</keyword>
<dbReference type="Proteomes" id="UP000515121">
    <property type="component" value="Unplaced"/>
</dbReference>
<keyword evidence="8" id="KW-0406">Ion transport</keyword>
<evidence type="ECO:0000256" key="9">
    <source>
        <dbReference type="ARBA" id="ARBA00023136"/>
    </source>
</evidence>
<evidence type="ECO:0000256" key="13">
    <source>
        <dbReference type="ARBA" id="ARBA00023303"/>
    </source>
</evidence>
<feature type="transmembrane region" description="Helical" evidence="17">
    <location>
        <begin position="780"/>
        <end position="799"/>
    </location>
</feature>
<dbReference type="InterPro" id="IPR015683">
    <property type="entry name" value="Ionotropic_Glu_rcpt"/>
</dbReference>
<evidence type="ECO:0000256" key="14">
    <source>
        <dbReference type="ARBA" id="ARBA00049638"/>
    </source>
</evidence>
<evidence type="ECO:0000256" key="6">
    <source>
        <dbReference type="ARBA" id="ARBA00022729"/>
    </source>
</evidence>
<dbReference type="Gene3D" id="1.10.287.70">
    <property type="match status" value="1"/>
</dbReference>
<feature type="domain" description="Ionotropic glutamate receptor C-terminal" evidence="19">
    <location>
        <begin position="468"/>
        <end position="859"/>
    </location>
</feature>
<evidence type="ECO:0000256" key="7">
    <source>
        <dbReference type="ARBA" id="ARBA00022989"/>
    </source>
</evidence>
<evidence type="ECO:0000256" key="16">
    <source>
        <dbReference type="SAM" id="MobiDB-lite"/>
    </source>
</evidence>
<dbReference type="CDD" id="cd13686">
    <property type="entry name" value="GluR_Plant"/>
    <property type="match status" value="1"/>
</dbReference>
<dbReference type="GO" id="GO:0015276">
    <property type="term" value="F:ligand-gated monoatomic ion channel activity"/>
    <property type="evidence" value="ECO:0007669"/>
    <property type="project" value="InterPro"/>
</dbReference>
<evidence type="ECO:0000256" key="3">
    <source>
        <dbReference type="ARBA" id="ARBA00011095"/>
    </source>
</evidence>
<protein>
    <submittedName>
        <fullName evidence="21">Glutamate receptor 2.7-like isoform X1</fullName>
    </submittedName>
</protein>
<dbReference type="InterPro" id="IPR017103">
    <property type="entry name" value="Iontropic_Glu_rcpt_pln"/>
</dbReference>
<dbReference type="FunFam" id="3.40.50.2300:FF:000195">
    <property type="entry name" value="Glutamate receptor"/>
    <property type="match status" value="1"/>
</dbReference>
<feature type="chain" id="PRO_5027940518" evidence="18">
    <location>
        <begin position="27"/>
        <end position="1027"/>
    </location>
</feature>
<keyword evidence="11" id="KW-0325">Glycoprotein</keyword>
<feature type="transmembrane region" description="Helical" evidence="17">
    <location>
        <begin position="595"/>
        <end position="617"/>
    </location>
</feature>
<evidence type="ECO:0000256" key="18">
    <source>
        <dbReference type="SAM" id="SignalP"/>
    </source>
</evidence>
<feature type="transmembrane region" description="Helical" evidence="17">
    <location>
        <begin position="659"/>
        <end position="677"/>
    </location>
</feature>
<keyword evidence="7 17" id="KW-1133">Transmembrane helix</keyword>
<accession>A0A6P5XUT8</accession>
<keyword evidence="9 17" id="KW-0472">Membrane</keyword>
<dbReference type="PANTHER" id="PTHR34836">
    <property type="entry name" value="OS06G0188250 PROTEIN"/>
    <property type="match status" value="1"/>
</dbReference>
<gene>
    <name evidence="21" type="primary">LOC111286190</name>
</gene>
<dbReference type="InterPro" id="IPR001828">
    <property type="entry name" value="ANF_lig-bd_rcpt"/>
</dbReference>
<sequence>MRSLSTTNPINLIDICLFISILLVNAVVTQTQNSSSTTTPVNVGVVLDMDSLVGKIGLSCINMALSDFYATHPHYKTRLIVNTKDSKEDVVAAAAAALELIRNVEVQAIIGPRSSMQANFVINLGNKSQVPIISFSATSPSLTSLQSSYFFRAAQSSSFQVKAISAIVQAFGWREAVPIYVDNQFGESFIPSLTDALQEINTRVPYLSVIPASANDDQIAEELYKLMTMQTRVFIVHMTMPLGSQILAKAKEIGMMSEGYVWIMTDTMTNLWRSIDASAIDSLEGILGVRSYVHKSEKLENFKGRWKRKFQQVNPDITNAELNILGLWAYDATCALALAIERAGTVNLRFNKTNISSSSATNLETLGVSQNGPRLIQELSNIKFGGLSGDFHFVNGQLPSSAFQIVNVNGNKERRVGYWTPQNGLVRKLDLTNTSTNSTSKPKLGPIIWPGDTTAVPRGWEIPTNGKKLRIGVPMKVGFTEFLDVAWDPMSHKAISIEGYCKDVFDAVMAKMPYAIPYEYVPFATPDGKAAGSYNDLTDQVYYGNYDAVVGDTTIVANRSLFVDFTLPYTESGVAMIVPIRDKNKKSAWVFLKPLTWDLWVTSGCFFVFIGFVVWILEHRINEDFRGPPAYQVGTSFWFSFSTMVFAHRERVESNLARFVVIIWCFVVLILTQSYTASLTSVLTVEQLQPTVTDINALLKRRESVGFLDGSFVEGILLGLKFTNFQLKKYKSPEELDELFSKGSANGGISAALDEIPYIKLFLAKYCGKYTTVEPTFKTAGFGFVSSRLVLVLANIMLVTTFLHSIWYECLMFHVCSFIYFGFQVFPKGSPLVADVSRAILNVTQGDKMEQIQKFWFNNEGVCPDFNPSVSSNSLDLESFWGLFLIAGVASISALIIFAAMFLYEQRHVLFQLHSETSMWRRIRIMSRIFDQKDLSSHTFKKSELRDASSTCSVQSIGVVGSSPNTNCPPSPSSCSNQTDSSDFVSFVEQGRIAGHGDQTPKGSSSPDIFPSPERSSIELANYRNGT</sequence>
<evidence type="ECO:0000313" key="21">
    <source>
        <dbReference type="RefSeq" id="XP_022731762.1"/>
    </source>
</evidence>
<dbReference type="Pfam" id="PF10613">
    <property type="entry name" value="Lig_chan-Glu_bd"/>
    <property type="match status" value="1"/>
</dbReference>
<evidence type="ECO:0000256" key="11">
    <source>
        <dbReference type="ARBA" id="ARBA00023180"/>
    </source>
</evidence>
<dbReference type="SUPFAM" id="SSF53822">
    <property type="entry name" value="Periplasmic binding protein-like I"/>
    <property type="match status" value="1"/>
</dbReference>
<dbReference type="SMART" id="SM00079">
    <property type="entry name" value="PBPe"/>
    <property type="match status" value="1"/>
</dbReference>
<dbReference type="CDD" id="cd19990">
    <property type="entry name" value="PBP1_GABAb_receptor_plant"/>
    <property type="match status" value="1"/>
</dbReference>
<evidence type="ECO:0000256" key="4">
    <source>
        <dbReference type="ARBA" id="ARBA00022448"/>
    </source>
</evidence>
<reference evidence="21" key="1">
    <citation type="submission" date="2025-08" db="UniProtKB">
        <authorList>
            <consortium name="RefSeq"/>
        </authorList>
    </citation>
    <scope>IDENTIFICATION</scope>
    <source>
        <tissue evidence="21">Fruit stalk</tissue>
    </source>
</reference>
<dbReference type="FunFam" id="3.40.50.2300:FF:000169">
    <property type="entry name" value="Glutamate receptor"/>
    <property type="match status" value="1"/>
</dbReference>
<feature type="region of interest" description="Disordered" evidence="16">
    <location>
        <begin position="993"/>
        <end position="1027"/>
    </location>
</feature>
<evidence type="ECO:0000256" key="5">
    <source>
        <dbReference type="ARBA" id="ARBA00022692"/>
    </source>
</evidence>
<dbReference type="Gene3D" id="3.40.190.10">
    <property type="entry name" value="Periplasmic binding protein-like II"/>
    <property type="match status" value="1"/>
</dbReference>
<proteinExistence type="inferred from homology"/>
<dbReference type="Pfam" id="PF01094">
    <property type="entry name" value="ANF_receptor"/>
    <property type="match status" value="1"/>
</dbReference>
<feature type="transmembrane region" description="Helical" evidence="17">
    <location>
        <begin position="880"/>
        <end position="904"/>
    </location>
</feature>
<dbReference type="Gene3D" id="3.40.50.2300">
    <property type="match status" value="2"/>
</dbReference>
<comment type="similarity">
    <text evidence="2">Belongs to the glutamate-gated ion channel (TC 1.A.10.1) family.</text>
</comment>
<dbReference type="GO" id="GO:0016020">
    <property type="term" value="C:membrane"/>
    <property type="evidence" value="ECO:0007669"/>
    <property type="project" value="UniProtKB-SubCell"/>
</dbReference>
<evidence type="ECO:0000256" key="2">
    <source>
        <dbReference type="ARBA" id="ARBA00008685"/>
    </source>
</evidence>
<keyword evidence="5 17" id="KW-0812">Transmembrane</keyword>
<evidence type="ECO:0000313" key="20">
    <source>
        <dbReference type="Proteomes" id="UP000515121"/>
    </source>
</evidence>
<keyword evidence="15" id="KW-1015">Disulfide bond</keyword>
<keyword evidence="20" id="KW-1185">Reference proteome</keyword>
<comment type="subcellular location">
    <subcellularLocation>
        <location evidence="1">Membrane</location>
        <topology evidence="1">Multi-pass membrane protein</topology>
    </subcellularLocation>
</comment>
<dbReference type="InterPro" id="IPR028082">
    <property type="entry name" value="Peripla_BP_I"/>
</dbReference>
<evidence type="ECO:0000256" key="12">
    <source>
        <dbReference type="ARBA" id="ARBA00023286"/>
    </source>
</evidence>
<dbReference type="PIRSF" id="PIRSF037090">
    <property type="entry name" value="Iontro_Glu-like_rcpt_pln"/>
    <property type="match status" value="1"/>
</dbReference>
<dbReference type="GeneID" id="111286190"/>
<evidence type="ECO:0000259" key="19">
    <source>
        <dbReference type="SMART" id="SM00079"/>
    </source>
</evidence>
<dbReference type="FunFam" id="1.10.287.70:FF:000037">
    <property type="entry name" value="Glutamate receptor"/>
    <property type="match status" value="1"/>
</dbReference>
<dbReference type="InterPro" id="IPR001320">
    <property type="entry name" value="Iontro_rcpt_C"/>
</dbReference>
<organism evidence="20 21">
    <name type="scientific">Durio zibethinus</name>
    <name type="common">Durian</name>
    <dbReference type="NCBI Taxonomy" id="66656"/>
    <lineage>
        <taxon>Eukaryota</taxon>
        <taxon>Viridiplantae</taxon>
        <taxon>Streptophyta</taxon>
        <taxon>Embryophyta</taxon>
        <taxon>Tracheophyta</taxon>
        <taxon>Spermatophyta</taxon>
        <taxon>Magnoliopsida</taxon>
        <taxon>eudicotyledons</taxon>
        <taxon>Gunneridae</taxon>
        <taxon>Pentapetalae</taxon>
        <taxon>rosids</taxon>
        <taxon>malvids</taxon>
        <taxon>Malvales</taxon>
        <taxon>Malvaceae</taxon>
        <taxon>Helicteroideae</taxon>
        <taxon>Durio</taxon>
    </lineage>
</organism>
<dbReference type="Pfam" id="PF00060">
    <property type="entry name" value="Lig_chan"/>
    <property type="match status" value="1"/>
</dbReference>
<dbReference type="PANTHER" id="PTHR34836:SF1">
    <property type="entry name" value="OS09G0428600 PROTEIN"/>
    <property type="match status" value="1"/>
</dbReference>
<dbReference type="RefSeq" id="XP_022731762.1">
    <property type="nucleotide sequence ID" value="XM_022876027.1"/>
</dbReference>
<evidence type="ECO:0000256" key="8">
    <source>
        <dbReference type="ARBA" id="ARBA00023065"/>
    </source>
</evidence>
<feature type="signal peptide" evidence="18">
    <location>
        <begin position="1"/>
        <end position="26"/>
    </location>
</feature>
<dbReference type="InterPro" id="IPR044440">
    <property type="entry name" value="GABAb_receptor_plant_PBP1"/>
</dbReference>
<keyword evidence="12" id="KW-1071">Ligand-gated ion channel</keyword>
<dbReference type="OrthoDB" id="5984008at2759"/>
<dbReference type="FunFam" id="3.40.190.10:FF:000217">
    <property type="entry name" value="Glutamate receptor"/>
    <property type="match status" value="1"/>
</dbReference>
<dbReference type="AlphaFoldDB" id="A0A6P5XUT8"/>
<comment type="function">
    <text evidence="14">Glutamate-gated receptor that probably acts as a non-selective cation channel. May be involved in light-signal transduction and calcium homeostasis via the regulation of calcium influx into cells.</text>
</comment>
<evidence type="ECO:0000256" key="17">
    <source>
        <dbReference type="SAM" id="Phobius"/>
    </source>
</evidence>
<dbReference type="KEGG" id="dzi:111286190"/>
<evidence type="ECO:0000256" key="15">
    <source>
        <dbReference type="PIRSR" id="PIRSR037090-50"/>
    </source>
</evidence>
<evidence type="ECO:0000256" key="1">
    <source>
        <dbReference type="ARBA" id="ARBA00004141"/>
    </source>
</evidence>
<dbReference type="InterPro" id="IPR019594">
    <property type="entry name" value="Glu/Gly-bd"/>
</dbReference>
<comment type="subunit">
    <text evidence="3">May form heteromers.</text>
</comment>